<dbReference type="AlphaFoldDB" id="T1F8F8"/>
<dbReference type="PROSITE" id="PS50897">
    <property type="entry name" value="CTLH"/>
    <property type="match status" value="1"/>
</dbReference>
<name>T1F8F8_HELRO</name>
<dbReference type="HOGENOM" id="CLU_073203_1_0_1"/>
<dbReference type="InterPro" id="IPR006594">
    <property type="entry name" value="LisH"/>
</dbReference>
<dbReference type="EnsemblMetazoa" id="HelroT174754">
    <property type="protein sequence ID" value="HelroP174754"/>
    <property type="gene ID" value="HelroG174754"/>
</dbReference>
<dbReference type="Pfam" id="PF08513">
    <property type="entry name" value="LisH"/>
    <property type="match status" value="1"/>
</dbReference>
<dbReference type="SMART" id="SM00667">
    <property type="entry name" value="LisH"/>
    <property type="match status" value="1"/>
</dbReference>
<dbReference type="GO" id="GO:0043161">
    <property type="term" value="P:proteasome-mediated ubiquitin-dependent protein catabolic process"/>
    <property type="evidence" value="ECO:0000318"/>
    <property type="project" value="GO_Central"/>
</dbReference>
<dbReference type="KEGG" id="hro:HELRODRAFT_174754"/>
<dbReference type="SMART" id="SM00757">
    <property type="entry name" value="CRA"/>
    <property type="match status" value="1"/>
</dbReference>
<dbReference type="PROSITE" id="PS50896">
    <property type="entry name" value="LISH"/>
    <property type="match status" value="1"/>
</dbReference>
<keyword evidence="4" id="KW-1185">Reference proteome</keyword>
<sequence length="239" mass="27219">MESMSVSPVISTANPSLEKQLEISKDDWMQGLQLSRVQRIEMNKLVMNYLVTEGYKEAAEKFHSESGVEMLTNHAQLDKRIQIKDAIMNGKVLEAMALINHLCPELLETNKKLNFHLHQQQTIELIREQKIEQALEYAQNHLAEKGEENAENLTEIEFTLALLAFTEPETSPYGNLLHTAQRRKVAAEVNAALLFECGEDSHPKLTNLVQLISWAQEELDSKKVQFPHMIDYGSGTFDK</sequence>
<evidence type="ECO:0000313" key="2">
    <source>
        <dbReference type="EMBL" id="ESO01210.1"/>
    </source>
</evidence>
<organism evidence="3 4">
    <name type="scientific">Helobdella robusta</name>
    <name type="common">Californian leech</name>
    <dbReference type="NCBI Taxonomy" id="6412"/>
    <lineage>
        <taxon>Eukaryota</taxon>
        <taxon>Metazoa</taxon>
        <taxon>Spiralia</taxon>
        <taxon>Lophotrochozoa</taxon>
        <taxon>Annelida</taxon>
        <taxon>Clitellata</taxon>
        <taxon>Hirudinea</taxon>
        <taxon>Rhynchobdellida</taxon>
        <taxon>Glossiphoniidae</taxon>
        <taxon>Helobdella</taxon>
    </lineage>
</organism>
<dbReference type="InterPro" id="IPR024964">
    <property type="entry name" value="CTLH/CRA"/>
</dbReference>
<dbReference type="CTD" id="20205107"/>
<feature type="domain" description="CTLH" evidence="1">
    <location>
        <begin position="76"/>
        <end position="133"/>
    </location>
</feature>
<reference evidence="4" key="1">
    <citation type="submission" date="2012-12" db="EMBL/GenBank/DDBJ databases">
        <authorList>
            <person name="Hellsten U."/>
            <person name="Grimwood J."/>
            <person name="Chapman J.A."/>
            <person name="Shapiro H."/>
            <person name="Aerts A."/>
            <person name="Otillar R.P."/>
            <person name="Terry A.Y."/>
            <person name="Boore J.L."/>
            <person name="Simakov O."/>
            <person name="Marletaz F."/>
            <person name="Cho S.-J."/>
            <person name="Edsinger-Gonzales E."/>
            <person name="Havlak P."/>
            <person name="Kuo D.-H."/>
            <person name="Larsson T."/>
            <person name="Lv J."/>
            <person name="Arendt D."/>
            <person name="Savage R."/>
            <person name="Osoegawa K."/>
            <person name="de Jong P."/>
            <person name="Lindberg D.R."/>
            <person name="Seaver E.C."/>
            <person name="Weisblat D.A."/>
            <person name="Putnam N.H."/>
            <person name="Grigoriev I.V."/>
            <person name="Rokhsar D.S."/>
        </authorList>
    </citation>
    <scope>NUCLEOTIDE SEQUENCE</scope>
</reference>
<dbReference type="PANTHER" id="PTHR12864">
    <property type="entry name" value="RAN BINDING PROTEIN 9-RELATED"/>
    <property type="match status" value="1"/>
</dbReference>
<evidence type="ECO:0000313" key="4">
    <source>
        <dbReference type="Proteomes" id="UP000015101"/>
    </source>
</evidence>
<accession>T1F8F8</accession>
<dbReference type="STRING" id="6412.T1F8F8"/>
<evidence type="ECO:0000313" key="3">
    <source>
        <dbReference type="EnsemblMetazoa" id="HelroP174754"/>
    </source>
</evidence>
<dbReference type="GeneID" id="20205107"/>
<dbReference type="Pfam" id="PF10607">
    <property type="entry name" value="CTLH"/>
    <property type="match status" value="1"/>
</dbReference>
<dbReference type="InParanoid" id="T1F8F8"/>
<dbReference type="EMBL" id="AMQM01005020">
    <property type="status" value="NOT_ANNOTATED_CDS"/>
    <property type="molecule type" value="Genomic_DNA"/>
</dbReference>
<protein>
    <recommendedName>
        <fullName evidence="1">CTLH domain-containing protein</fullName>
    </recommendedName>
</protein>
<reference evidence="3" key="3">
    <citation type="submission" date="2015-06" db="UniProtKB">
        <authorList>
            <consortium name="EnsemblMetazoa"/>
        </authorList>
    </citation>
    <scope>IDENTIFICATION</scope>
</reference>
<dbReference type="EMBL" id="KB096785">
    <property type="protein sequence ID" value="ESO01210.1"/>
    <property type="molecule type" value="Genomic_DNA"/>
</dbReference>
<dbReference type="GO" id="GO:0005634">
    <property type="term" value="C:nucleus"/>
    <property type="evidence" value="ECO:0000318"/>
    <property type="project" value="GO_Central"/>
</dbReference>
<dbReference type="GO" id="GO:0005737">
    <property type="term" value="C:cytoplasm"/>
    <property type="evidence" value="ECO:0000318"/>
    <property type="project" value="GO_Central"/>
</dbReference>
<dbReference type="RefSeq" id="XP_009020446.1">
    <property type="nucleotide sequence ID" value="XM_009022198.1"/>
</dbReference>
<reference evidence="2 4" key="2">
    <citation type="journal article" date="2013" name="Nature">
        <title>Insights into bilaterian evolution from three spiralian genomes.</title>
        <authorList>
            <person name="Simakov O."/>
            <person name="Marletaz F."/>
            <person name="Cho S.J."/>
            <person name="Edsinger-Gonzales E."/>
            <person name="Havlak P."/>
            <person name="Hellsten U."/>
            <person name="Kuo D.H."/>
            <person name="Larsson T."/>
            <person name="Lv J."/>
            <person name="Arendt D."/>
            <person name="Savage R."/>
            <person name="Osoegawa K."/>
            <person name="de Jong P."/>
            <person name="Grimwood J."/>
            <person name="Chapman J.A."/>
            <person name="Shapiro H."/>
            <person name="Aerts A."/>
            <person name="Otillar R.P."/>
            <person name="Terry A.Y."/>
            <person name="Boore J.L."/>
            <person name="Grigoriev I.V."/>
            <person name="Lindberg D.R."/>
            <person name="Seaver E.C."/>
            <person name="Weisblat D.A."/>
            <person name="Putnam N.H."/>
            <person name="Rokhsar D.S."/>
        </authorList>
    </citation>
    <scope>NUCLEOTIDE SEQUENCE</scope>
</reference>
<dbReference type="SMART" id="SM00668">
    <property type="entry name" value="CTLH"/>
    <property type="match status" value="1"/>
</dbReference>
<dbReference type="FunCoup" id="T1F8F8">
    <property type="interactions" value="2108"/>
</dbReference>
<dbReference type="OrthoDB" id="2415936at2759"/>
<evidence type="ECO:0000259" key="1">
    <source>
        <dbReference type="PROSITE" id="PS50897"/>
    </source>
</evidence>
<dbReference type="eggNOG" id="KOG2659">
    <property type="taxonomic scope" value="Eukaryota"/>
</dbReference>
<gene>
    <name evidence="3" type="primary">20205107</name>
    <name evidence="2" type="ORF">HELRODRAFT_174754</name>
</gene>
<dbReference type="InterPro" id="IPR006595">
    <property type="entry name" value="CTLH_C"/>
</dbReference>
<dbReference type="OMA" id="KMILWAQ"/>
<dbReference type="InterPro" id="IPR013144">
    <property type="entry name" value="CRA_dom"/>
</dbReference>
<proteinExistence type="predicted"/>
<dbReference type="Proteomes" id="UP000015101">
    <property type="component" value="Unassembled WGS sequence"/>
</dbReference>
<dbReference type="InterPro" id="IPR050618">
    <property type="entry name" value="Ubq-SigPath_Reg"/>
</dbReference>